<protein>
    <recommendedName>
        <fullName evidence="14">Membrane frizzled-related protein</fullName>
    </recommendedName>
</protein>
<dbReference type="InterPro" id="IPR036055">
    <property type="entry name" value="LDL_receptor-like_sf"/>
</dbReference>
<dbReference type="Gene3D" id="2.60.120.290">
    <property type="entry name" value="Spermadhesin, CUB domain"/>
    <property type="match status" value="2"/>
</dbReference>
<gene>
    <name evidence="12" type="ORF">MATL_G00117710</name>
</gene>
<feature type="domain" description="CUB" evidence="10">
    <location>
        <begin position="151"/>
        <end position="262"/>
    </location>
</feature>
<evidence type="ECO:0000259" key="10">
    <source>
        <dbReference type="PROSITE" id="PS01180"/>
    </source>
</evidence>
<dbReference type="SMART" id="SM00042">
    <property type="entry name" value="CUB"/>
    <property type="match status" value="2"/>
</dbReference>
<evidence type="ECO:0000256" key="7">
    <source>
        <dbReference type="PROSITE-ProRule" id="PRU00124"/>
    </source>
</evidence>
<dbReference type="EMBL" id="JAFDVH010000009">
    <property type="protein sequence ID" value="KAG7470801.1"/>
    <property type="molecule type" value="Genomic_DNA"/>
</dbReference>
<feature type="domain" description="CUB" evidence="10">
    <location>
        <begin position="310"/>
        <end position="423"/>
    </location>
</feature>
<evidence type="ECO:0000256" key="3">
    <source>
        <dbReference type="ARBA" id="ARBA00022737"/>
    </source>
</evidence>
<feature type="transmembrane region" description="Helical" evidence="9">
    <location>
        <begin position="71"/>
        <end position="96"/>
    </location>
</feature>
<dbReference type="Pfam" id="PF01392">
    <property type="entry name" value="Fz"/>
    <property type="match status" value="1"/>
</dbReference>
<feature type="region of interest" description="Disordered" evidence="8">
    <location>
        <begin position="28"/>
        <end position="51"/>
    </location>
</feature>
<comment type="caution">
    <text evidence="12">The sequence shown here is derived from an EMBL/GenBank/DDBJ whole genome shotgun (WGS) entry which is preliminary data.</text>
</comment>
<keyword evidence="13" id="KW-1185">Reference proteome</keyword>
<dbReference type="InterPro" id="IPR020067">
    <property type="entry name" value="Frizzled_dom"/>
</dbReference>
<dbReference type="GO" id="GO:0005886">
    <property type="term" value="C:plasma membrane"/>
    <property type="evidence" value="ECO:0007669"/>
    <property type="project" value="UniProtKB-SubCell"/>
</dbReference>
<feature type="disulfide bond" evidence="7">
    <location>
        <begin position="437"/>
        <end position="455"/>
    </location>
</feature>
<feature type="disulfide bond" evidence="7">
    <location>
        <begin position="288"/>
        <end position="303"/>
    </location>
</feature>
<keyword evidence="9" id="KW-0472">Membrane</keyword>
<evidence type="ECO:0000256" key="9">
    <source>
        <dbReference type="SAM" id="Phobius"/>
    </source>
</evidence>
<keyword evidence="9" id="KW-0812">Transmembrane</keyword>
<dbReference type="Gene3D" id="1.10.2000.10">
    <property type="entry name" value="Frizzled cysteine-rich domain"/>
    <property type="match status" value="1"/>
</dbReference>
<evidence type="ECO:0000256" key="1">
    <source>
        <dbReference type="ARBA" id="ARBA00004401"/>
    </source>
</evidence>
<reference evidence="12" key="1">
    <citation type="submission" date="2021-01" db="EMBL/GenBank/DDBJ databases">
        <authorList>
            <person name="Zahm M."/>
            <person name="Roques C."/>
            <person name="Cabau C."/>
            <person name="Klopp C."/>
            <person name="Donnadieu C."/>
            <person name="Jouanno E."/>
            <person name="Lampietro C."/>
            <person name="Louis A."/>
            <person name="Herpin A."/>
            <person name="Echchiki A."/>
            <person name="Berthelot C."/>
            <person name="Parey E."/>
            <person name="Roest-Crollius H."/>
            <person name="Braasch I."/>
            <person name="Postlethwait J."/>
            <person name="Bobe J."/>
            <person name="Montfort J."/>
            <person name="Bouchez O."/>
            <person name="Begum T."/>
            <person name="Mejri S."/>
            <person name="Adams A."/>
            <person name="Chen W.-J."/>
            <person name="Guiguen Y."/>
        </authorList>
    </citation>
    <scope>NUCLEOTIDE SEQUENCE</scope>
    <source>
        <strain evidence="12">YG-15Mar2019-1</strain>
        <tissue evidence="12">Brain</tissue>
    </source>
</reference>
<dbReference type="InterPro" id="IPR000859">
    <property type="entry name" value="CUB_dom"/>
</dbReference>
<dbReference type="FunFam" id="2.60.120.290:FF:000005">
    <property type="entry name" value="Procollagen C-endopeptidase enhancer 1"/>
    <property type="match status" value="1"/>
</dbReference>
<accession>A0A9D3TCP3</accession>
<keyword evidence="4" id="KW-0735">Signal-anchor</keyword>
<feature type="disulfide bond" evidence="7">
    <location>
        <begin position="269"/>
        <end position="281"/>
    </location>
</feature>
<dbReference type="CDD" id="cd00041">
    <property type="entry name" value="CUB"/>
    <property type="match status" value="2"/>
</dbReference>
<evidence type="ECO:0000259" key="11">
    <source>
        <dbReference type="PROSITE" id="PS50038"/>
    </source>
</evidence>
<comment type="similarity">
    <text evidence="2">Belongs to the LDLR family.</text>
</comment>
<dbReference type="InterPro" id="IPR035914">
    <property type="entry name" value="Sperma_CUB_dom_sf"/>
</dbReference>
<dbReference type="SUPFAM" id="SSF57424">
    <property type="entry name" value="LDL receptor-like module"/>
    <property type="match status" value="2"/>
</dbReference>
<feature type="region of interest" description="Disordered" evidence="8">
    <location>
        <begin position="110"/>
        <end position="167"/>
    </location>
</feature>
<keyword evidence="5 7" id="KW-1015">Disulfide bond</keyword>
<dbReference type="PANTHER" id="PTHR24251">
    <property type="entry name" value="OVOCHYMASE-RELATED"/>
    <property type="match status" value="1"/>
</dbReference>
<evidence type="ECO:0000256" key="4">
    <source>
        <dbReference type="ARBA" id="ARBA00022968"/>
    </source>
</evidence>
<feature type="domain" description="FZ" evidence="11">
    <location>
        <begin position="471"/>
        <end position="589"/>
    </location>
</feature>
<dbReference type="SUPFAM" id="SSF49854">
    <property type="entry name" value="Spermadhesin, CUB domain"/>
    <property type="match status" value="2"/>
</dbReference>
<dbReference type="CDD" id="cd00112">
    <property type="entry name" value="LDLa"/>
    <property type="match status" value="2"/>
</dbReference>
<proteinExistence type="inferred from homology"/>
<comment type="caution">
    <text evidence="6">Lacks conserved residue(s) required for the propagation of feature annotation.</text>
</comment>
<dbReference type="FunFam" id="2.60.120.290:FF:000013">
    <property type="entry name" value="Membrane frizzled-related protein"/>
    <property type="match status" value="1"/>
</dbReference>
<dbReference type="PROSITE" id="PS50038">
    <property type="entry name" value="FZ"/>
    <property type="match status" value="1"/>
</dbReference>
<keyword evidence="9" id="KW-1133">Transmembrane helix</keyword>
<dbReference type="Pfam" id="PF00431">
    <property type="entry name" value="CUB"/>
    <property type="match status" value="2"/>
</dbReference>
<dbReference type="InterPro" id="IPR023415">
    <property type="entry name" value="LDLR_class-A_CS"/>
</dbReference>
<feature type="disulfide bond" evidence="7">
    <location>
        <begin position="449"/>
        <end position="464"/>
    </location>
</feature>
<dbReference type="Proteomes" id="UP001046870">
    <property type="component" value="Chromosome 9"/>
</dbReference>
<keyword evidence="3" id="KW-0677">Repeat</keyword>
<dbReference type="Pfam" id="PF00057">
    <property type="entry name" value="Ldl_recept_a"/>
    <property type="match status" value="2"/>
</dbReference>
<evidence type="ECO:0000256" key="5">
    <source>
        <dbReference type="ARBA" id="ARBA00023157"/>
    </source>
</evidence>
<dbReference type="PROSITE" id="PS01209">
    <property type="entry name" value="LDLRA_1"/>
    <property type="match status" value="2"/>
</dbReference>
<dbReference type="PROSITE" id="PS01180">
    <property type="entry name" value="CUB"/>
    <property type="match status" value="2"/>
</dbReference>
<comment type="subcellular location">
    <subcellularLocation>
        <location evidence="1">Cell membrane</location>
        <topology evidence="1">Single-pass type II membrane protein</topology>
    </subcellularLocation>
</comment>
<dbReference type="AlphaFoldDB" id="A0A9D3TCP3"/>
<evidence type="ECO:0000313" key="13">
    <source>
        <dbReference type="Proteomes" id="UP001046870"/>
    </source>
</evidence>
<dbReference type="SUPFAM" id="SSF63501">
    <property type="entry name" value="Frizzled cysteine-rich domain"/>
    <property type="match status" value="1"/>
</dbReference>
<dbReference type="SMART" id="SM00063">
    <property type="entry name" value="FRI"/>
    <property type="match status" value="1"/>
</dbReference>
<dbReference type="SMART" id="SM00192">
    <property type="entry name" value="LDLa"/>
    <property type="match status" value="2"/>
</dbReference>
<dbReference type="FunFam" id="4.10.400.10:FF:000113">
    <property type="entry name" value="Low-density lipoprotein receptor-related protein 8"/>
    <property type="match status" value="1"/>
</dbReference>
<feature type="disulfide bond" evidence="7">
    <location>
        <begin position="276"/>
        <end position="294"/>
    </location>
</feature>
<name>A0A9D3TCP3_MEGAT</name>
<evidence type="ECO:0000256" key="2">
    <source>
        <dbReference type="ARBA" id="ARBA00009939"/>
    </source>
</evidence>
<organism evidence="12 13">
    <name type="scientific">Megalops atlanticus</name>
    <name type="common">Tarpon</name>
    <name type="synonym">Clupea gigantea</name>
    <dbReference type="NCBI Taxonomy" id="7932"/>
    <lineage>
        <taxon>Eukaryota</taxon>
        <taxon>Metazoa</taxon>
        <taxon>Chordata</taxon>
        <taxon>Craniata</taxon>
        <taxon>Vertebrata</taxon>
        <taxon>Euteleostomi</taxon>
        <taxon>Actinopterygii</taxon>
        <taxon>Neopterygii</taxon>
        <taxon>Teleostei</taxon>
        <taxon>Elopiformes</taxon>
        <taxon>Megalopidae</taxon>
        <taxon>Megalops</taxon>
    </lineage>
</organism>
<sequence length="589" mass="63825">MTDLTEVTVEEAPSEMYETVFCNPAFEPENEREEVREGVKTLNTTEPKRTPASRSAESMCAVWLGGPWCGWGAIVVSVSVLLLVAALGLALVLIFTQLKEEQTQERGIVTPLDSWSGGLPQGLPPSPSDSSPSHSTAASQPTGGATGTRKCGGVLDDSDGTFSSPNHPAPYPPDSLCVWVIRVHPPALVQLRVSSLAIEGPSPCLFDWLELREEQEETMTVTRFCGNVAPPTVNTNSSTVWVTFRSDSSIGGNGFSAQYQAVLPRQKSCSRDEFLCDGGRCLLPVSVCDGRSNCQDQSDEANCSQKHKECGGQKTGPQGSLSSPNHPKPYPHQQMCTWRISVAEGHVIQLSFRNFSLETQDVCEFDYVEVHDSADTADSSVLGRYCGTNLPPELTSSGPVMTVLFVADEGVADSGFYATYQAIALSERTCSPVQFACGSGECLHQEWLCDGWMDCADGTDEQGCGNATYPPFTSSCELIQVEMCQGLSYNLTSFPNIWLSISDQREAAEVLRKYRVLTELPCFQALRRLACGMFVPLCSPQGGVLQPCRSVCVSAEQQCGQALNMLSLSWPFNCHLLPDSQDPVECALP</sequence>
<feature type="compositionally biased region" description="Low complexity" evidence="8">
    <location>
        <begin position="128"/>
        <end position="142"/>
    </location>
</feature>
<dbReference type="PANTHER" id="PTHR24251:SF30">
    <property type="entry name" value="MEMBRANE FRIZZLED-RELATED PROTEIN"/>
    <property type="match status" value="1"/>
</dbReference>
<dbReference type="PROSITE" id="PS50068">
    <property type="entry name" value="LDLRA_2"/>
    <property type="match status" value="2"/>
</dbReference>
<dbReference type="Gene3D" id="4.10.400.10">
    <property type="entry name" value="Low-density Lipoprotein Receptor"/>
    <property type="match status" value="2"/>
</dbReference>
<feature type="disulfide bond" evidence="7">
    <location>
        <begin position="430"/>
        <end position="442"/>
    </location>
</feature>
<dbReference type="OrthoDB" id="9991628at2759"/>
<dbReference type="PRINTS" id="PR00261">
    <property type="entry name" value="LDLRECEPTOR"/>
</dbReference>
<dbReference type="InterPro" id="IPR002172">
    <property type="entry name" value="LDrepeatLR_classA_rpt"/>
</dbReference>
<evidence type="ECO:0000256" key="6">
    <source>
        <dbReference type="PROSITE-ProRule" id="PRU00090"/>
    </source>
</evidence>
<evidence type="ECO:0008006" key="14">
    <source>
        <dbReference type="Google" id="ProtNLM"/>
    </source>
</evidence>
<dbReference type="InterPro" id="IPR036790">
    <property type="entry name" value="Frizzled_dom_sf"/>
</dbReference>
<evidence type="ECO:0000256" key="8">
    <source>
        <dbReference type="SAM" id="MobiDB-lite"/>
    </source>
</evidence>
<dbReference type="CDD" id="cd07066">
    <property type="entry name" value="CRD_FZ"/>
    <property type="match status" value="1"/>
</dbReference>
<evidence type="ECO:0000313" key="12">
    <source>
        <dbReference type="EMBL" id="KAG7470801.1"/>
    </source>
</evidence>